<keyword evidence="1" id="KW-0812">Transmembrane</keyword>
<dbReference type="AlphaFoldDB" id="A0AAV1TPB0"/>
<gene>
    <name evidence="2" type="ORF">PM001_LOCUS9394</name>
</gene>
<evidence type="ECO:0000313" key="3">
    <source>
        <dbReference type="Proteomes" id="UP001162060"/>
    </source>
</evidence>
<comment type="caution">
    <text evidence="2">The sequence shown here is derived from an EMBL/GenBank/DDBJ whole genome shotgun (WGS) entry which is preliminary data.</text>
</comment>
<keyword evidence="1" id="KW-0472">Membrane</keyword>
<feature type="transmembrane region" description="Helical" evidence="1">
    <location>
        <begin position="155"/>
        <end position="176"/>
    </location>
</feature>
<evidence type="ECO:0008006" key="4">
    <source>
        <dbReference type="Google" id="ProtNLM"/>
    </source>
</evidence>
<protein>
    <recommendedName>
        <fullName evidence="4">Transmembrane protein</fullName>
    </recommendedName>
</protein>
<proteinExistence type="predicted"/>
<feature type="transmembrane region" description="Helical" evidence="1">
    <location>
        <begin position="50"/>
        <end position="70"/>
    </location>
</feature>
<dbReference type="EMBL" id="CAKLBY020000073">
    <property type="protein sequence ID" value="CAK7924244.1"/>
    <property type="molecule type" value="Genomic_DNA"/>
</dbReference>
<sequence>MIVASPPSNTSSGDDYAQRSFAPCVSTASDMMRTNALADRNTIVDMGLRLGRFVLCVTLALVFAFGFALLTSNKKTLTYVHEHKVPSNETLSAQAALVVENYNTLFGYLLFAGGKIFEVFCETLIFPTLATYLHNCCLYPGDQPARMHSVTKARCIFWGLKTVIILMNVGFTSVYVGQTTLDSAPSSRRLDELAGLSMQTDPSFAVVANADLPLSISRTSGAGVTVPFVYEDTCRQAGQSSESASLQWETWADDVDTTSVSFSFPSHAWNAALLSSDTLVPTKTTEILMRDYLANEEKYDITDGWGTAELYSIFQQSLQKLGLLGGMVDAPMPRSLGELVRVISDELTKLLPARAQLGDLILRLEYRKIAGDVELTTLLLSVPLEADRNGEVLCGASGCVFVTSSSVLEELRLQPRVSIASYKDDIDSALICGTSNQYVLDSESAKHTPREVLTFSLSKLAWKLSPLHIQDNAACARDDEYMCLGLSVPFATGDNVLLVGKEMLSMQHAVRLHPLVTLHPAVIPDIRRHDILTSWYRLVSPDGILVRPSTSECTSVVDAYLVHRERNHFNIDGRQTQDMFAAALFYLLQRGVPMSYADVMSRRRLASSVTMTSNSSAFGNSITTAATTDIEINVPTATAMVTFAGCIFIVLLMMSVIYLPTPRVKLSPDTTPAAQYVQILTDDPYPDIVHKKRLRFANGDCLLFNEYVVDAIVLNAKRDRTKKIYL</sequence>
<reference evidence="2" key="1">
    <citation type="submission" date="2024-01" db="EMBL/GenBank/DDBJ databases">
        <authorList>
            <person name="Webb A."/>
        </authorList>
    </citation>
    <scope>NUCLEOTIDE SEQUENCE</scope>
    <source>
        <strain evidence="2">Pm1</strain>
    </source>
</reference>
<name>A0AAV1TPB0_9STRA</name>
<feature type="transmembrane region" description="Helical" evidence="1">
    <location>
        <begin position="637"/>
        <end position="659"/>
    </location>
</feature>
<evidence type="ECO:0000256" key="1">
    <source>
        <dbReference type="SAM" id="Phobius"/>
    </source>
</evidence>
<accession>A0AAV1TPB0</accession>
<keyword evidence="1" id="KW-1133">Transmembrane helix</keyword>
<evidence type="ECO:0000313" key="2">
    <source>
        <dbReference type="EMBL" id="CAK7924244.1"/>
    </source>
</evidence>
<organism evidence="2 3">
    <name type="scientific">Peronospora matthiolae</name>
    <dbReference type="NCBI Taxonomy" id="2874970"/>
    <lineage>
        <taxon>Eukaryota</taxon>
        <taxon>Sar</taxon>
        <taxon>Stramenopiles</taxon>
        <taxon>Oomycota</taxon>
        <taxon>Peronosporomycetes</taxon>
        <taxon>Peronosporales</taxon>
        <taxon>Peronosporaceae</taxon>
        <taxon>Peronospora</taxon>
    </lineage>
</organism>
<dbReference type="Proteomes" id="UP001162060">
    <property type="component" value="Unassembled WGS sequence"/>
</dbReference>